<protein>
    <submittedName>
        <fullName evidence="3">T9SS type A sorting domain-containing protein</fullName>
    </submittedName>
</protein>
<dbReference type="InterPro" id="IPR003961">
    <property type="entry name" value="FN3_dom"/>
</dbReference>
<evidence type="ECO:0000313" key="4">
    <source>
        <dbReference type="Proteomes" id="UP001202717"/>
    </source>
</evidence>
<dbReference type="NCBIfam" id="TIGR04183">
    <property type="entry name" value="Por_Secre_tail"/>
    <property type="match status" value="1"/>
</dbReference>
<dbReference type="SUPFAM" id="SSF49854">
    <property type="entry name" value="Spermadhesin, CUB domain"/>
    <property type="match status" value="1"/>
</dbReference>
<gene>
    <name evidence="3" type="ORF">MUN68_011760</name>
</gene>
<dbReference type="InterPro" id="IPR035914">
    <property type="entry name" value="Sperma_CUB_dom_sf"/>
</dbReference>
<dbReference type="SUPFAM" id="SSF49265">
    <property type="entry name" value="Fibronectin type III"/>
    <property type="match status" value="1"/>
</dbReference>
<dbReference type="Gene3D" id="2.60.120.290">
    <property type="entry name" value="Spermadhesin, CUB domain"/>
    <property type="match status" value="1"/>
</dbReference>
<dbReference type="Pfam" id="PF24595">
    <property type="entry name" value="DUF7619"/>
    <property type="match status" value="1"/>
</dbReference>
<dbReference type="RefSeq" id="WP_249996082.1">
    <property type="nucleotide sequence ID" value="NZ_CP116221.1"/>
</dbReference>
<accession>A0ABY7RUE1</accession>
<evidence type="ECO:0000313" key="3">
    <source>
        <dbReference type="EMBL" id="WCO00742.1"/>
    </source>
</evidence>
<evidence type="ECO:0000259" key="2">
    <source>
        <dbReference type="PROSITE" id="PS50853"/>
    </source>
</evidence>
<dbReference type="InterPro" id="IPR055353">
    <property type="entry name" value="DUF7619"/>
</dbReference>
<dbReference type="Gene3D" id="2.60.40.10">
    <property type="entry name" value="Immunoglobulins"/>
    <property type="match status" value="1"/>
</dbReference>
<dbReference type="InterPro" id="IPR036116">
    <property type="entry name" value="FN3_sf"/>
</dbReference>
<dbReference type="Pfam" id="PF18962">
    <property type="entry name" value="Por_Secre_tail"/>
    <property type="match status" value="1"/>
</dbReference>
<sequence>MKRLLLLLVLLLSFIGFSQNEIEMQNGSWTECDFVLTDSGGLTGDYESNENFTLTLCPQSDGYVMIDFYEFSTQINLDILSVYNGDSTNSPLIGAFSGGNSPGLIMADNDTGCLTLNFVSNDLGVTNGWAGYVSCISSFEINQPTDYIICDDFGNGFGLFDLELKNNEILNGLDPANYTVTYHESETNALAGINPLISPYANVTNPQLIYIRVEDIATGNFETTLFNLYVNATPIPTLQDVYQICEGSSTTVESGLQQGDFSFEWYYNGIILPNENNSFLEVYQEGSYSLQVISWDNECSSITDFSVEYNSFLNVPSPTPYVICDDDGDGFATFDLNIKGDEILSSMQNPIATFTYHLTVTDANNGTDAIEPIFTNFEPYNQTIYVRVSSTQDDCFGVTTVELIVDVECISASSVEVIVCGDDPNIPVSYDLTSQEINMVDGQDPSNFTFTYYYAITNAETETDPITNPTVYSVSGNSSTVYVRIENNQSGSFTIAEIYVNFYLNPQISFAGPYTICDGNEVILYPNIGNDNGAYEYLWNTGETSPEIIVNTSGFYTVTVTDLISGCVSTEGVDVMQGGNAPVLGNVVDLYSCEQNPSFDLSVTFPEIFGNQDISQFIIGFFNTYDDALTNTNSIGSPSAYQSTNSNETIYVRVRNIGDECFSIIDFNIVTDNSCATIIDCTEEAETFSFCYVNDDTTVYQFESLDGTTPLEVRFLSGRVENNFDELIVLDSDGVTNLNPEATTYGYGGEVQGLYFVSTGNSISISVAGDGSISCETNSYEEISYTVSCVDLNVIPECNITLTEPLDGAIDVNEDADLTWNAPFGIVTGYKLSLGLTSGGTEVLNNVDVGNVLAYDLETLDYEVTYYLTIVPYNTNGDAEGCTEKSFTIRANPYQMVVCGDETINTTHCYDNYDTTEFSYQSSDDLPLTIYFNSGSTEVDYDEVYITDSDGTVLNPDLLYGNDGDFAGLSYTSTGSTITVRFDSDNIISCVSGSTCCTAPFDFDVLCTSAIGIIEVNAFIDENTNTVFDTNEFSFSNGYFTYEANGDGNINVVNSSTGHFQFISENDSDVYEITFNLYDESAGCYDITTAVFNNISVAEGSTLTVDFPVVEEQSCEDLAVYLINSWTPPRPGFTHENIIILENLGFTTITSGTVEFTHDPLLVYNGVTSVNPNYTITTTATGFTVDFVNLQPGNVEYIDVSLTCPASIELGDILTNTANYVTDSNDLVAGNNYSTLSELVVGSWDPNDKMESHGPKVLFDDFSTSDEWLYYTIRFQNLGTAAADFVRIEDVLDNQLNKASFQMLRSSHDYVVTRTDSSLEWYFEDINLPAEQDDAEGSSGFVYFRVQPNAGYASGDVIPNTAAIFFDFNAPVITNRFETEFVEEALSVSEFDFNSFSMYPNPAKDVLNIKLNNITKATLSIYDIQGKLVLEQSISETQNLELNVSDLHSGLYFVKLNTATKEMVKKLIIE</sequence>
<name>A0ABY7RUE1_9FLAO</name>
<proteinExistence type="predicted"/>
<keyword evidence="1" id="KW-0732">Signal</keyword>
<dbReference type="Proteomes" id="UP001202717">
    <property type="component" value="Chromosome"/>
</dbReference>
<dbReference type="InterPro" id="IPR013783">
    <property type="entry name" value="Ig-like_fold"/>
</dbReference>
<feature type="domain" description="Fibronectin type-III" evidence="2">
    <location>
        <begin position="796"/>
        <end position="892"/>
    </location>
</feature>
<keyword evidence="4" id="KW-1185">Reference proteome</keyword>
<dbReference type="PROSITE" id="PS50853">
    <property type="entry name" value="FN3"/>
    <property type="match status" value="1"/>
</dbReference>
<dbReference type="EMBL" id="CP116221">
    <property type="protein sequence ID" value="WCO00742.1"/>
    <property type="molecule type" value="Genomic_DNA"/>
</dbReference>
<organism evidence="3 4">
    <name type="scientific">Psychroserpens ponticola</name>
    <dbReference type="NCBI Taxonomy" id="2932268"/>
    <lineage>
        <taxon>Bacteria</taxon>
        <taxon>Pseudomonadati</taxon>
        <taxon>Bacteroidota</taxon>
        <taxon>Flavobacteriia</taxon>
        <taxon>Flavobacteriales</taxon>
        <taxon>Flavobacteriaceae</taxon>
        <taxon>Psychroserpens</taxon>
    </lineage>
</organism>
<evidence type="ECO:0000256" key="1">
    <source>
        <dbReference type="ARBA" id="ARBA00022729"/>
    </source>
</evidence>
<reference evidence="3 4" key="1">
    <citation type="submission" date="2023-01" db="EMBL/GenBank/DDBJ databases">
        <title>Psychroserpens ponticola sp. nov., isolated from seawater.</title>
        <authorList>
            <person name="Kristyanto S."/>
            <person name="Jung J."/>
            <person name="Kim J.M."/>
            <person name="Jeon C.O."/>
        </authorList>
    </citation>
    <scope>NUCLEOTIDE SEQUENCE [LARGE SCALE GENOMIC DNA]</scope>
    <source>
        <strain evidence="3 4">MSW6</strain>
    </source>
</reference>
<dbReference type="InterPro" id="IPR026444">
    <property type="entry name" value="Secre_tail"/>
</dbReference>